<dbReference type="RefSeq" id="WP_187811970.1">
    <property type="nucleotide sequence ID" value="NZ_JACTVJ010000002.1"/>
</dbReference>
<keyword evidence="1" id="KW-0472">Membrane</keyword>
<evidence type="ECO:0000313" key="3">
    <source>
        <dbReference type="Proteomes" id="UP000642284"/>
    </source>
</evidence>
<accession>A0ABR7S8K6</accession>
<dbReference type="EMBL" id="JACTVJ010000002">
    <property type="protein sequence ID" value="MBC9711439.1"/>
    <property type="molecule type" value="Genomic_DNA"/>
</dbReference>
<evidence type="ECO:0000256" key="1">
    <source>
        <dbReference type="SAM" id="Phobius"/>
    </source>
</evidence>
<keyword evidence="1" id="KW-0812">Transmembrane</keyword>
<feature type="transmembrane region" description="Helical" evidence="1">
    <location>
        <begin position="424"/>
        <end position="445"/>
    </location>
</feature>
<feature type="transmembrane region" description="Helical" evidence="1">
    <location>
        <begin position="357"/>
        <end position="376"/>
    </location>
</feature>
<organism evidence="2 3">
    <name type="scientific">Streptomyces polyasparticus</name>
    <dbReference type="NCBI Taxonomy" id="2767826"/>
    <lineage>
        <taxon>Bacteria</taxon>
        <taxon>Bacillati</taxon>
        <taxon>Actinomycetota</taxon>
        <taxon>Actinomycetes</taxon>
        <taxon>Kitasatosporales</taxon>
        <taxon>Streptomycetaceae</taxon>
        <taxon>Streptomyces</taxon>
    </lineage>
</organism>
<keyword evidence="3" id="KW-1185">Reference proteome</keyword>
<dbReference type="Proteomes" id="UP000642284">
    <property type="component" value="Unassembled WGS sequence"/>
</dbReference>
<gene>
    <name evidence="2" type="ORF">H9Y04_02490</name>
</gene>
<reference evidence="2 3" key="1">
    <citation type="submission" date="2020-08" db="EMBL/GenBank/DDBJ databases">
        <title>Genemic of Streptomyces polyaspartic.</title>
        <authorList>
            <person name="Liu W."/>
        </authorList>
    </citation>
    <scope>NUCLEOTIDE SEQUENCE [LARGE SCALE GENOMIC DNA]</scope>
    <source>
        <strain evidence="2 3">TRM66268-LWL</strain>
    </source>
</reference>
<sequence>MGTRPPGPGAALTLRGAEIGGRLHLSRGIVGNPLGTAVDCDRTRVTTGLMMQELRASGSTSPTGTLPFTDATLGGKADLVRANLTNSSGPSLTASRLRVDGDLDLSHARMSSAGERSSLNLFSAKIGGYASLSSARTKNDLGTALFGVQLKVGGDLRLNEEFTARGGGKDGAVRLHVSTIEGALDLSTARLRSGLGPALSARSMEVLADFRADHINITSQDLSSDSSGHDPHPKVDLRGSRIRGRMEVSPETVRANRSPGRTLVALDDLEFGVLDARIDVKQWIALLSEETPAYRSQPYQHLASRYREQGDEHEARQVLIAQHRDQLRRTRDRSVLLRFWQQLAGVTIGFGHHPWRALFGLLGIFIVMSALALWGGGLDGTGCRSVERIGRAVEASLPLIRMQQLEGCSPGLGAPGLVFVLASWVAQVGAWVFATLFIVGLTNAIRRRPS</sequence>
<comment type="caution">
    <text evidence="2">The sequence shown here is derived from an EMBL/GenBank/DDBJ whole genome shotgun (WGS) entry which is preliminary data.</text>
</comment>
<evidence type="ECO:0008006" key="4">
    <source>
        <dbReference type="Google" id="ProtNLM"/>
    </source>
</evidence>
<evidence type="ECO:0000313" key="2">
    <source>
        <dbReference type="EMBL" id="MBC9711439.1"/>
    </source>
</evidence>
<name>A0ABR7S8K6_9ACTN</name>
<protein>
    <recommendedName>
        <fullName evidence="4">Membrane-associated oxidoreductase</fullName>
    </recommendedName>
</protein>
<proteinExistence type="predicted"/>
<keyword evidence="1" id="KW-1133">Transmembrane helix</keyword>